<gene>
    <name evidence="1" type="ORF">C476_04158</name>
</gene>
<dbReference type="Pfam" id="PF07366">
    <property type="entry name" value="SnoaL"/>
    <property type="match status" value="1"/>
</dbReference>
<comment type="caution">
    <text evidence="1">The sequence shown here is derived from an EMBL/GenBank/DDBJ whole genome shotgun (WGS) entry which is preliminary data.</text>
</comment>
<evidence type="ECO:0000313" key="1">
    <source>
        <dbReference type="EMBL" id="ELZ24814.1"/>
    </source>
</evidence>
<name>M0CSF7_9EURY</name>
<keyword evidence="2" id="KW-1185">Reference proteome</keyword>
<dbReference type="EMBL" id="AOIT01000017">
    <property type="protein sequence ID" value="ELZ24814.1"/>
    <property type="molecule type" value="Genomic_DNA"/>
</dbReference>
<evidence type="ECO:0000313" key="2">
    <source>
        <dbReference type="Proteomes" id="UP000011615"/>
    </source>
</evidence>
<dbReference type="AlphaFoldDB" id="M0CSF7"/>
<dbReference type="SUPFAM" id="SSF54427">
    <property type="entry name" value="NTF2-like"/>
    <property type="match status" value="1"/>
</dbReference>
<dbReference type="Proteomes" id="UP000011615">
    <property type="component" value="Unassembled WGS sequence"/>
</dbReference>
<sequence length="60" mass="6789">MNVIDEGDKIVLQYTMAGTNGPSLLPEEPTSKPWEGSRITICRFEDEKIIEQWITSTTSM</sequence>
<evidence type="ECO:0008006" key="3">
    <source>
        <dbReference type="Google" id="ProtNLM"/>
    </source>
</evidence>
<proteinExistence type="predicted"/>
<dbReference type="InterPro" id="IPR032710">
    <property type="entry name" value="NTF2-like_dom_sf"/>
</dbReference>
<accession>M0CSF7</accession>
<organism evidence="1 2">
    <name type="scientific">Natrinema limicola JCM 13563</name>
    <dbReference type="NCBI Taxonomy" id="1230457"/>
    <lineage>
        <taxon>Archaea</taxon>
        <taxon>Methanobacteriati</taxon>
        <taxon>Methanobacteriota</taxon>
        <taxon>Stenosarchaea group</taxon>
        <taxon>Halobacteria</taxon>
        <taxon>Halobacteriales</taxon>
        <taxon>Natrialbaceae</taxon>
        <taxon>Natrinema</taxon>
    </lineage>
</organism>
<protein>
    <recommendedName>
        <fullName evidence="3">Ester cyclase</fullName>
    </recommendedName>
</protein>
<dbReference type="InterPro" id="IPR009959">
    <property type="entry name" value="Cyclase_SnoaL-like"/>
</dbReference>
<dbReference type="Gene3D" id="3.10.450.50">
    <property type="match status" value="1"/>
</dbReference>
<reference evidence="1 2" key="1">
    <citation type="journal article" date="2014" name="PLoS Genet.">
        <title>Phylogenetically driven sequencing of extremely halophilic archaea reveals strategies for static and dynamic osmo-response.</title>
        <authorList>
            <person name="Becker E.A."/>
            <person name="Seitzer P.M."/>
            <person name="Tritt A."/>
            <person name="Larsen D."/>
            <person name="Krusor M."/>
            <person name="Yao A.I."/>
            <person name="Wu D."/>
            <person name="Madern D."/>
            <person name="Eisen J.A."/>
            <person name="Darling A.E."/>
            <person name="Facciotti M.T."/>
        </authorList>
    </citation>
    <scope>NUCLEOTIDE SEQUENCE [LARGE SCALE GENOMIC DNA]</scope>
    <source>
        <strain evidence="1 2">JCM 13563</strain>
    </source>
</reference>
<dbReference type="GO" id="GO:0030638">
    <property type="term" value="P:polyketide metabolic process"/>
    <property type="evidence" value="ECO:0007669"/>
    <property type="project" value="InterPro"/>
</dbReference>